<evidence type="ECO:0000256" key="1">
    <source>
        <dbReference type="SAM" id="MobiDB-lite"/>
    </source>
</evidence>
<organism evidence="2 3">
    <name type="scientific">Aggregatibacter aphrophilus ATCC 33389</name>
    <dbReference type="NCBI Taxonomy" id="985008"/>
    <lineage>
        <taxon>Bacteria</taxon>
        <taxon>Pseudomonadati</taxon>
        <taxon>Pseudomonadota</taxon>
        <taxon>Gammaproteobacteria</taxon>
        <taxon>Pasteurellales</taxon>
        <taxon>Pasteurellaceae</taxon>
        <taxon>Aggregatibacter</taxon>
    </lineage>
</organism>
<evidence type="ECO:0000313" key="2">
    <source>
        <dbReference type="EMBL" id="VEF40655.1"/>
    </source>
</evidence>
<accession>A0A448F5V4</accession>
<reference evidence="2 3" key="1">
    <citation type="submission" date="2018-12" db="EMBL/GenBank/DDBJ databases">
        <authorList>
            <consortium name="Pathogen Informatics"/>
        </authorList>
    </citation>
    <scope>NUCLEOTIDE SEQUENCE [LARGE SCALE GENOMIC DNA]</scope>
    <source>
        <strain evidence="2 3">NCTC5906</strain>
    </source>
</reference>
<dbReference type="Proteomes" id="UP000272690">
    <property type="component" value="Chromosome"/>
</dbReference>
<dbReference type="Gene3D" id="2.70.70.10">
    <property type="entry name" value="Glucose Permease (Domain IIA)"/>
    <property type="match status" value="1"/>
</dbReference>
<protein>
    <submittedName>
        <fullName evidence="2">Uncharacterized protein</fullName>
    </submittedName>
</protein>
<sequence length="836" mass="95475">MSEQEKQTNEQNNKIESPIIPNVAYPLKPRSNTTNLSQQYFNRLAGDETSAFLFNDSGLWHQGIHLRASQFPSSEFENDKICAIADGKLIAYKVDSEYKKDSEVEVPMKSAVYSTGYFLLKHKMAYPKDNVLTFYSLYRHTAKLSDYPPKKRYVTKSADANPVTIKDRRGVVIAQLADGLIISIKSPNSKASRHEIESYQDEQGQIHRPSNGDIWTIYKGSYHQEEDSTQHAIPFLSQNNIETEADKEVLLSGNRQIEVKAGEVLGLMGEYNQTGKSGEKLLHLEVFTYDDIEQFRAKAEAAYKQDKEKKGIKDNFLYVARGSQLYTVLKDEVVELEKTQVEIMVPLADVAKQTVKKNTDKTGKDYYNVQPYLYSLLENNNDGGIYVDDSHLTHGLLFPGVNVFKDEAHEVSIFKEKIATCAEPEGTATPEEKDRLGPVFKEIWQELDVDKDSRQGEVQFEAGTLKALLTNPIIRRRLTGIIVRHKSEWSAEQEGKFEELKALMRKNNCAEKAERFGKRVADLGIKLKGEGFDSEQEAYYMHPLGLIGWLAVTGCQCGKKLINQIKCTRYGKAYGPVYRGNKKLNSYSRWDYLISTRKITQDEKSILLAMSENEGNMDAVHSYDSEILTAGAMQKTINSSGEGELPIQMFKFKQQHPSLFDKYFKCCGWDVDYVNNKYIAYYNGMTGTRLKQFLRNECSVDNYGKVVPNKAVAIFAEAVIVEEYQDLQIEDFIDRLNNKALVKKPKGYSYQIVNYVKSNLGKATVLDHDVNRPGYVGEDFAEALNYFYRNHPNISKDPSTWGEKHKDYEREIIEYYGNHRRGTDMVNRFKKLKGKL</sequence>
<dbReference type="EMBL" id="LR134327">
    <property type="protein sequence ID" value="VEF40655.1"/>
    <property type="molecule type" value="Genomic_DNA"/>
</dbReference>
<name>A0A448F5V4_AGGAP</name>
<dbReference type="RefSeq" id="WP_232010634.1">
    <property type="nucleotide sequence ID" value="NZ_LR134327.1"/>
</dbReference>
<dbReference type="AlphaFoldDB" id="A0A448F5V4"/>
<proteinExistence type="predicted"/>
<dbReference type="GeneID" id="69059860"/>
<dbReference type="InterPro" id="IPR011055">
    <property type="entry name" value="Dup_hybrid_motif"/>
</dbReference>
<feature type="region of interest" description="Disordered" evidence="1">
    <location>
        <begin position="1"/>
        <end position="25"/>
    </location>
</feature>
<evidence type="ECO:0000313" key="3">
    <source>
        <dbReference type="Proteomes" id="UP000272690"/>
    </source>
</evidence>
<gene>
    <name evidence="2" type="ORF">NCTC5906_00056</name>
</gene>